<comment type="caution">
    <text evidence="2">The sequence shown here is derived from an EMBL/GenBank/DDBJ whole genome shotgun (WGS) entry which is preliminary data.</text>
</comment>
<feature type="domain" description="YcaO" evidence="1">
    <location>
        <begin position="1"/>
        <end position="348"/>
    </location>
</feature>
<dbReference type="Gene3D" id="3.30.1330.230">
    <property type="match status" value="1"/>
</dbReference>
<sequence length="348" mass="40368">MKKVNREKGYQIYSYHSNNLDFIRLTELIEVFPSLSYSFPKIIKYEDFYLIDVEAKNGNSLIKANNLSKNLKKGLKVALIELIERVCTTGVLKKTLKESYDTWTISNNWLKTTNGNEIFLGTKNSFGYPNNSNGVAVGASLSEAKYFSLLELMERDTFLNYWYLHKVPHKVKLEEKSPLNYKMNILQNQGFIVEIFFLQNEFNYPVIWILCRSIEPDNFASYTTTAISKDINIAIEKALDESIYGLFTYHDVVQVKKIGKLVKKKGFKEIYDNACYYSLEENRSTFDYLNNAEYLDLSQIQAAPSELDYEVELNQINEQLLNDDYEAGYIIISSKNDSTRISTTGFWR</sequence>
<dbReference type="EMBL" id="JADAKE010000010">
    <property type="protein sequence ID" value="MBF8807623.1"/>
    <property type="molecule type" value="Genomic_DNA"/>
</dbReference>
<name>A0A931AV20_9ENTE</name>
<accession>A0A931AV20</accession>
<protein>
    <submittedName>
        <fullName evidence="2">YcaO-like family protein</fullName>
    </submittedName>
</protein>
<dbReference type="AlphaFoldDB" id="A0A931AV20"/>
<reference evidence="2" key="1">
    <citation type="submission" date="2020-09" db="EMBL/GenBank/DDBJ databases">
        <title>Genomic insights into the novelty and pathogenicity of a unique biofilm-forming Enterococcus sp. bacteria (Enterococcus lacertideformus) identified in reptiles.</title>
        <authorList>
            <person name="Agius J.E."/>
            <person name="Phalen D.N."/>
            <person name="Rose K."/>
            <person name="Eden J.-S."/>
        </authorList>
    </citation>
    <scope>NUCLEOTIDE SEQUENCE</scope>
    <source>
        <strain evidence="2">PHRS 0518</strain>
    </source>
</reference>
<dbReference type="Pfam" id="PF02624">
    <property type="entry name" value="YcaO"/>
    <property type="match status" value="1"/>
</dbReference>
<organism evidence="2 3">
    <name type="scientific">Enterococcus lacertideformus</name>
    <dbReference type="NCBI Taxonomy" id="2771493"/>
    <lineage>
        <taxon>Bacteria</taxon>
        <taxon>Bacillati</taxon>
        <taxon>Bacillota</taxon>
        <taxon>Bacilli</taxon>
        <taxon>Lactobacillales</taxon>
        <taxon>Enterococcaceae</taxon>
        <taxon>Enterococcus</taxon>
    </lineage>
</organism>
<evidence type="ECO:0000313" key="3">
    <source>
        <dbReference type="Proteomes" id="UP000637757"/>
    </source>
</evidence>
<evidence type="ECO:0000313" key="2">
    <source>
        <dbReference type="EMBL" id="MBF8807623.1"/>
    </source>
</evidence>
<proteinExistence type="predicted"/>
<dbReference type="Proteomes" id="UP000637757">
    <property type="component" value="Unassembled WGS sequence"/>
</dbReference>
<gene>
    <name evidence="2" type="ORF">IC227_03595</name>
</gene>
<dbReference type="PANTHER" id="PTHR37809">
    <property type="entry name" value="RIBOSOMAL PROTEIN S12 METHYLTHIOTRANSFERASE ACCESSORY FACTOR YCAO"/>
    <property type="match status" value="1"/>
</dbReference>
<keyword evidence="3" id="KW-1185">Reference proteome</keyword>
<dbReference type="PROSITE" id="PS51664">
    <property type="entry name" value="YCAO"/>
    <property type="match status" value="1"/>
</dbReference>
<evidence type="ECO:0000259" key="1">
    <source>
        <dbReference type="PROSITE" id="PS51664"/>
    </source>
</evidence>
<dbReference type="PANTHER" id="PTHR37809:SF1">
    <property type="entry name" value="RIBOSOMAL PROTEIN S12 METHYLTHIOTRANSFERASE ACCESSORY FACTOR YCAO"/>
    <property type="match status" value="1"/>
</dbReference>
<dbReference type="InterPro" id="IPR003776">
    <property type="entry name" value="YcaO-like_dom"/>
</dbReference>